<keyword evidence="2" id="KW-0808">Transferase</keyword>
<dbReference type="RefSeq" id="WP_315733077.1">
    <property type="nucleotide sequence ID" value="NZ_JAVYII010000004.1"/>
</dbReference>
<comment type="similarity">
    <text evidence="1">Belongs to the UDPGP type 1 family.</text>
</comment>
<reference evidence="4 5" key="1">
    <citation type="submission" date="2023-08" db="EMBL/GenBank/DDBJ databases">
        <title>Nocardioides seae sp. nov., a bacterium isolated from a soil.</title>
        <authorList>
            <person name="Wang X."/>
        </authorList>
    </citation>
    <scope>NUCLEOTIDE SEQUENCE [LARGE SCALE GENOMIC DNA]</scope>
    <source>
        <strain evidence="4 5">YZH12</strain>
    </source>
</reference>
<sequence>MGSPGLHKAAEKMRAAGIDETAVQVFAHYYRLLEHGETGMIREDTIDPLDMPALADVEVAEADGAAALRATAVIKLNGGLGTSMGMDRAKSLLCVRRGLSFLDIIARQVLALRKAYDAPLPLILMNSFRTSEDTLAALERYEDLQVEGLPLEFLQNKEPKLRASDLDPVEFPEDPTLEWCPPGHGDIYTALVGTGLLDQLVDAGYRYVFVSNSDNLGAVPDPRVAGWFAGSGAPFAIEAVRRTPSDRKGGHFARRKSDGRIILRESAQTADEDLSALADLDRHRFTSTNNLWIDLAALKAKLTERDGILGLPLIRNEKNVDPSDKSTEKVVQIETAMGAAIEVFDGAQTIEVGRDRFIPVKTTNDLLVLRSDIYAITPEFGLDQVAAEVPFVDLDGEHYKLVGDFDRRFPEGAPSLKEATALKVRGDWTFGREVKVVGEVSLDEAPSAQRLEPGTVLGG</sequence>
<dbReference type="EMBL" id="JAVYII010000004">
    <property type="protein sequence ID" value="MDT9593583.1"/>
    <property type="molecule type" value="Genomic_DNA"/>
</dbReference>
<dbReference type="Proteomes" id="UP001268542">
    <property type="component" value="Unassembled WGS sequence"/>
</dbReference>
<dbReference type="InterPro" id="IPR016267">
    <property type="entry name" value="UDPGP_trans"/>
</dbReference>
<comment type="caution">
    <text evidence="4">The sequence shown here is derived from an EMBL/GenBank/DDBJ whole genome shotgun (WGS) entry which is preliminary data.</text>
</comment>
<dbReference type="InterPro" id="IPR029044">
    <property type="entry name" value="Nucleotide-diphossugar_trans"/>
</dbReference>
<name>A0ABU3PWH1_9ACTN</name>
<organism evidence="4 5">
    <name type="scientific">Nocardioides imazamoxiresistens</name>
    <dbReference type="NCBI Taxonomy" id="3231893"/>
    <lineage>
        <taxon>Bacteria</taxon>
        <taxon>Bacillati</taxon>
        <taxon>Actinomycetota</taxon>
        <taxon>Actinomycetes</taxon>
        <taxon>Propionibacteriales</taxon>
        <taxon>Nocardioidaceae</taxon>
        <taxon>Nocardioides</taxon>
    </lineage>
</organism>
<proteinExistence type="inferred from homology"/>
<accession>A0ABU3PWH1</accession>
<evidence type="ECO:0000256" key="2">
    <source>
        <dbReference type="ARBA" id="ARBA00022679"/>
    </source>
</evidence>
<dbReference type="SUPFAM" id="SSF53448">
    <property type="entry name" value="Nucleotide-diphospho-sugar transferases"/>
    <property type="match status" value="1"/>
</dbReference>
<evidence type="ECO:0000256" key="1">
    <source>
        <dbReference type="ARBA" id="ARBA00010401"/>
    </source>
</evidence>
<dbReference type="InterPro" id="IPR002618">
    <property type="entry name" value="UDPGP_fam"/>
</dbReference>
<dbReference type="GO" id="GO:0016779">
    <property type="term" value="F:nucleotidyltransferase activity"/>
    <property type="evidence" value="ECO:0007669"/>
    <property type="project" value="UniProtKB-KW"/>
</dbReference>
<keyword evidence="3 4" id="KW-0548">Nucleotidyltransferase</keyword>
<evidence type="ECO:0000313" key="4">
    <source>
        <dbReference type="EMBL" id="MDT9593583.1"/>
    </source>
</evidence>
<dbReference type="PIRSF" id="PIRSF000806">
    <property type="entry name" value="UDPGP"/>
    <property type="match status" value="1"/>
</dbReference>
<protein>
    <submittedName>
        <fullName evidence="4">UTP--glucose-1-phosphate uridylyltransferase</fullName>
    </submittedName>
</protein>
<keyword evidence="5" id="KW-1185">Reference proteome</keyword>
<dbReference type="Gene3D" id="3.90.550.10">
    <property type="entry name" value="Spore Coat Polysaccharide Biosynthesis Protein SpsA, Chain A"/>
    <property type="match status" value="1"/>
</dbReference>
<dbReference type="PANTHER" id="PTHR43511">
    <property type="match status" value="1"/>
</dbReference>
<dbReference type="Gene3D" id="2.160.10.10">
    <property type="entry name" value="Hexapeptide repeat proteins"/>
    <property type="match status" value="1"/>
</dbReference>
<dbReference type="Pfam" id="PF01704">
    <property type="entry name" value="UDPGP"/>
    <property type="match status" value="1"/>
</dbReference>
<gene>
    <name evidence="4" type="ORF">RDV89_10930</name>
</gene>
<evidence type="ECO:0000256" key="3">
    <source>
        <dbReference type="ARBA" id="ARBA00022695"/>
    </source>
</evidence>
<evidence type="ECO:0000313" key="5">
    <source>
        <dbReference type="Proteomes" id="UP001268542"/>
    </source>
</evidence>